<dbReference type="Proteomes" id="UP000216345">
    <property type="component" value="Unassembled WGS sequence"/>
</dbReference>
<gene>
    <name evidence="2" type="ORF">CEV32_3727</name>
</gene>
<accession>A0A256FT20</accession>
<proteinExistence type="predicted"/>
<dbReference type="AlphaFoldDB" id="A0A256FT20"/>
<keyword evidence="1" id="KW-0812">Transmembrane</keyword>
<keyword evidence="3" id="KW-1185">Reference proteome</keyword>
<protein>
    <submittedName>
        <fullName evidence="2">Putative membrane protein</fullName>
    </submittedName>
</protein>
<reference evidence="2 3" key="1">
    <citation type="submission" date="2017-07" db="EMBL/GenBank/DDBJ databases">
        <title>Phylogenetic study on the rhizospheric bacterium Ochrobactrum sp. A44.</title>
        <authorList>
            <person name="Krzyzanowska D.M."/>
            <person name="Ossowicki A."/>
            <person name="Rajewska M."/>
            <person name="Maciag T."/>
            <person name="Kaczynski Z."/>
            <person name="Czerwicka M."/>
            <person name="Jafra S."/>
        </authorList>
    </citation>
    <scope>NUCLEOTIDE SEQUENCE [LARGE SCALE GENOMIC DNA]</scope>
    <source>
        <strain evidence="2 3">PR17</strain>
    </source>
</reference>
<keyword evidence="1" id="KW-1133">Transmembrane helix</keyword>
<evidence type="ECO:0000313" key="3">
    <source>
        <dbReference type="Proteomes" id="UP000216345"/>
    </source>
</evidence>
<dbReference type="OrthoDB" id="8455072at2"/>
<organism evidence="2 3">
    <name type="scientific">Brucella rhizosphaerae</name>
    <dbReference type="NCBI Taxonomy" id="571254"/>
    <lineage>
        <taxon>Bacteria</taxon>
        <taxon>Pseudomonadati</taxon>
        <taxon>Pseudomonadota</taxon>
        <taxon>Alphaproteobacteria</taxon>
        <taxon>Hyphomicrobiales</taxon>
        <taxon>Brucellaceae</taxon>
        <taxon>Brucella/Ochrobactrum group</taxon>
        <taxon>Brucella</taxon>
    </lineage>
</organism>
<dbReference type="RefSeq" id="WP_094574263.1">
    <property type="nucleotide sequence ID" value="NZ_JBHEEL010000002.1"/>
</dbReference>
<dbReference type="EMBL" id="NNRK01000017">
    <property type="protein sequence ID" value="OYR17964.1"/>
    <property type="molecule type" value="Genomic_DNA"/>
</dbReference>
<evidence type="ECO:0000256" key="1">
    <source>
        <dbReference type="SAM" id="Phobius"/>
    </source>
</evidence>
<feature type="transmembrane region" description="Helical" evidence="1">
    <location>
        <begin position="6"/>
        <end position="31"/>
    </location>
</feature>
<evidence type="ECO:0000313" key="2">
    <source>
        <dbReference type="EMBL" id="OYR17964.1"/>
    </source>
</evidence>
<comment type="caution">
    <text evidence="2">The sequence shown here is derived from an EMBL/GenBank/DDBJ whole genome shotgun (WGS) entry which is preliminary data.</text>
</comment>
<keyword evidence="1" id="KW-0472">Membrane</keyword>
<sequence>MITFTWWEAIIVVMIVYWHITVAAAIILLASTFIMTDRTVWRIVALGIALLLVSPLIWVGFMAYS</sequence>
<name>A0A256FT20_9HYPH</name>
<feature type="transmembrane region" description="Helical" evidence="1">
    <location>
        <begin position="43"/>
        <end position="64"/>
    </location>
</feature>